<dbReference type="EMBL" id="MTEJ01000521">
    <property type="protein sequence ID" value="OQX02037.1"/>
    <property type="molecule type" value="Genomic_DNA"/>
</dbReference>
<dbReference type="Proteomes" id="UP000192491">
    <property type="component" value="Unassembled WGS sequence"/>
</dbReference>
<dbReference type="Pfam" id="PF10099">
    <property type="entry name" value="RskA_C"/>
    <property type="match status" value="1"/>
</dbReference>
<name>A0A1Y1QBI8_9GAMM</name>
<dbReference type="InterPro" id="IPR018764">
    <property type="entry name" value="RskA_C"/>
</dbReference>
<evidence type="ECO:0000313" key="2">
    <source>
        <dbReference type="EMBL" id="OQX02037.1"/>
    </source>
</evidence>
<dbReference type="AlphaFoldDB" id="A0A1Y1QBI8"/>
<dbReference type="GO" id="GO:0005886">
    <property type="term" value="C:plasma membrane"/>
    <property type="evidence" value="ECO:0007669"/>
    <property type="project" value="InterPro"/>
</dbReference>
<accession>A0A1Y1QBI8</accession>
<evidence type="ECO:0000259" key="1">
    <source>
        <dbReference type="Pfam" id="PF10099"/>
    </source>
</evidence>
<protein>
    <recommendedName>
        <fullName evidence="1">Anti-sigma K factor RskA C-terminal domain-containing protein</fullName>
    </recommendedName>
</protein>
<proteinExistence type="predicted"/>
<evidence type="ECO:0000313" key="3">
    <source>
        <dbReference type="Proteomes" id="UP000192491"/>
    </source>
</evidence>
<organism evidence="2 3">
    <name type="scientific">Thiothrix lacustris</name>
    <dbReference type="NCBI Taxonomy" id="525917"/>
    <lineage>
        <taxon>Bacteria</taxon>
        <taxon>Pseudomonadati</taxon>
        <taxon>Pseudomonadota</taxon>
        <taxon>Gammaproteobacteria</taxon>
        <taxon>Thiotrichales</taxon>
        <taxon>Thiotrichaceae</taxon>
        <taxon>Thiothrix</taxon>
    </lineage>
</organism>
<sequence length="169" mass="18484">MSRSDASLKNWLILALLSVLLIVGLGYAIQHLRSVHAEATTTDGLGELRTRLLADPSSVSGNWLRTLNPLVKTVQGDLVWNSAQQQGVMRLIDLPKPKAGTFYQLWLYDTRGSSNEPVSGGIVTQGAGDSELLALIESPQVVNEPYKFEFKLHTAPQTTDGKVLLMMQP</sequence>
<reference evidence="2 3" key="1">
    <citation type="submission" date="2017-01" db="EMBL/GenBank/DDBJ databases">
        <title>Novel large sulfur bacteria in the metagenomes of groundwater-fed chemosynthetic microbial mats in the Lake Huron basin.</title>
        <authorList>
            <person name="Sharrar A.M."/>
            <person name="Flood B.E."/>
            <person name="Bailey J.V."/>
            <person name="Jones D.S."/>
            <person name="Biddanda B."/>
            <person name="Ruberg S.A."/>
            <person name="Marcus D.N."/>
            <person name="Dick G.J."/>
        </authorList>
    </citation>
    <scope>NUCLEOTIDE SEQUENCE [LARGE SCALE GENOMIC DNA]</scope>
    <source>
        <strain evidence="2">A8</strain>
    </source>
</reference>
<comment type="caution">
    <text evidence="2">The sequence shown here is derived from an EMBL/GenBank/DDBJ whole genome shotgun (WGS) entry which is preliminary data.</text>
</comment>
<feature type="domain" description="Anti-sigma K factor RskA C-terminal" evidence="1">
    <location>
        <begin position="14"/>
        <end position="132"/>
    </location>
</feature>
<gene>
    <name evidence="2" type="ORF">BWK73_44065</name>
</gene>